<dbReference type="EMBL" id="BT149553">
    <property type="protein sequence ID" value="AFK49347.1"/>
    <property type="molecule type" value="mRNA"/>
</dbReference>
<reference evidence="1" key="1">
    <citation type="submission" date="2012-05" db="EMBL/GenBank/DDBJ databases">
        <authorList>
            <person name="Krishnakumar V."/>
            <person name="Cheung F."/>
            <person name="Xiao Y."/>
            <person name="Chan A."/>
            <person name="Moskal W.A."/>
            <person name="Town C.D."/>
        </authorList>
    </citation>
    <scope>NUCLEOTIDE SEQUENCE</scope>
</reference>
<organism evidence="1">
    <name type="scientific">Lotus japonicus</name>
    <name type="common">Lotus corniculatus var. japonicus</name>
    <dbReference type="NCBI Taxonomy" id="34305"/>
    <lineage>
        <taxon>Eukaryota</taxon>
        <taxon>Viridiplantae</taxon>
        <taxon>Streptophyta</taxon>
        <taxon>Embryophyta</taxon>
        <taxon>Tracheophyta</taxon>
        <taxon>Spermatophyta</taxon>
        <taxon>Magnoliopsida</taxon>
        <taxon>eudicotyledons</taxon>
        <taxon>Gunneridae</taxon>
        <taxon>Pentapetalae</taxon>
        <taxon>rosids</taxon>
        <taxon>fabids</taxon>
        <taxon>Fabales</taxon>
        <taxon>Fabaceae</taxon>
        <taxon>Papilionoideae</taxon>
        <taxon>50 kb inversion clade</taxon>
        <taxon>NPAAA clade</taxon>
        <taxon>Hologalegina</taxon>
        <taxon>robinioid clade</taxon>
        <taxon>Loteae</taxon>
        <taxon>Lotus</taxon>
    </lineage>
</organism>
<sequence length="48" mass="5546">MMLFIWSCMTSGYATTRSNTDIKILLLCIHLIVLANPESTVNTFRFFM</sequence>
<name>I3TA05_LOTJA</name>
<evidence type="ECO:0000313" key="1">
    <source>
        <dbReference type="EMBL" id="AFK49347.1"/>
    </source>
</evidence>
<proteinExistence type="evidence at transcript level"/>
<accession>I3TA05</accession>
<protein>
    <submittedName>
        <fullName evidence="1">Uncharacterized protein</fullName>
    </submittedName>
</protein>
<dbReference type="AlphaFoldDB" id="I3TA05"/>